<comment type="caution">
    <text evidence="2">The sequence shown here is derived from an EMBL/GenBank/DDBJ whole genome shotgun (WGS) entry which is preliminary data.</text>
</comment>
<evidence type="ECO:0000313" key="3">
    <source>
        <dbReference type="Proteomes" id="UP000693738"/>
    </source>
</evidence>
<sequence>MVAAEEKDQLTRRRERGRRSQAAFRKRQAHSVQTLADQNVRLKERVQRLLDELHGDERPEMVAIIRDLAAVADLDFPSTLSQETASEATGLSKGTSDTDADVFYTSNIPDPCADNSLCTDFLPINTTTKYRLDCSVWLDPLHYLRVSLPPQDILPYLGPGAESFGGLLFWSVMEHSQSGCANHHTAIIKSSLDHSEATQDIKPSFVNTMVRARIEYRKTGSISQEHAVAAENDLGLVLCNLVEADYRSKGKDPNQWLSCVAIEKRIRKAAGDPGISVLVGVANRQGNSVLHSLLEVVLCRLFDNCVCFGDGPRWNVEVVDRLFAPLIMQALLARY</sequence>
<accession>A0A8J2N873</accession>
<feature type="compositionally biased region" description="Basic and acidic residues" evidence="1">
    <location>
        <begin position="1"/>
        <end position="12"/>
    </location>
</feature>
<reference evidence="2" key="1">
    <citation type="submission" date="2021-05" db="EMBL/GenBank/DDBJ databases">
        <authorList>
            <person name="Khan N."/>
        </authorList>
    </citation>
    <scope>NUCLEOTIDE SEQUENCE</scope>
</reference>
<evidence type="ECO:0000256" key="1">
    <source>
        <dbReference type="SAM" id="MobiDB-lite"/>
    </source>
</evidence>
<protein>
    <recommendedName>
        <fullName evidence="4">BZIP domain-containing protein</fullName>
    </recommendedName>
</protein>
<proteinExistence type="predicted"/>
<evidence type="ECO:0000313" key="2">
    <source>
        <dbReference type="EMBL" id="CAG7555667.1"/>
    </source>
</evidence>
<dbReference type="EMBL" id="CAJSTJ010000066">
    <property type="protein sequence ID" value="CAG7555667.1"/>
    <property type="molecule type" value="Genomic_DNA"/>
</dbReference>
<name>A0A8J2N873_FUSEQ</name>
<feature type="region of interest" description="Disordered" evidence="1">
    <location>
        <begin position="1"/>
        <end position="30"/>
    </location>
</feature>
<evidence type="ECO:0008006" key="4">
    <source>
        <dbReference type="Google" id="ProtNLM"/>
    </source>
</evidence>
<dbReference type="AlphaFoldDB" id="A0A8J2N873"/>
<feature type="compositionally biased region" description="Basic residues" evidence="1">
    <location>
        <begin position="13"/>
        <end position="29"/>
    </location>
</feature>
<organism evidence="2 3">
    <name type="scientific">Fusarium equiseti</name>
    <name type="common">Fusarium scirpi</name>
    <dbReference type="NCBI Taxonomy" id="61235"/>
    <lineage>
        <taxon>Eukaryota</taxon>
        <taxon>Fungi</taxon>
        <taxon>Dikarya</taxon>
        <taxon>Ascomycota</taxon>
        <taxon>Pezizomycotina</taxon>
        <taxon>Sordariomycetes</taxon>
        <taxon>Hypocreomycetidae</taxon>
        <taxon>Hypocreales</taxon>
        <taxon>Nectriaceae</taxon>
        <taxon>Fusarium</taxon>
        <taxon>Fusarium incarnatum-equiseti species complex</taxon>
    </lineage>
</organism>
<dbReference type="Proteomes" id="UP000693738">
    <property type="component" value="Unassembled WGS sequence"/>
</dbReference>
<gene>
    <name evidence="2" type="ORF">FEQUK3_LOCUS1397</name>
</gene>